<accession>A0A5E4NER1</accession>
<feature type="region of interest" description="Disordered" evidence="1">
    <location>
        <begin position="1"/>
        <end position="61"/>
    </location>
</feature>
<evidence type="ECO:0000313" key="4">
    <source>
        <dbReference type="Proteomes" id="UP000325440"/>
    </source>
</evidence>
<feature type="compositionally biased region" description="Polar residues" evidence="1">
    <location>
        <begin position="51"/>
        <end position="61"/>
    </location>
</feature>
<sequence>MNRNIMKNKKSGSDSGTCSFTSSPIIKRFKRNDDSFSTDKLPNESDEEHNNLQSPSIKNTPSQSWLEECEDLSRDLGNYLNKTVVSDDAKFSILELSNIPKNKFVYPYSIHPYNGIQKKRFLKKNHFEEFKWLVYSEKAGGVFCKYCVLFAKFKGSEDKNMAIKSLVTVPLTKYAKIIGKNGYLIKHQQNMYHMNAVLTTIDFLIHLKNPKKGIINIVDTSQVQPEGDDGCLRLSPIVDIKKVVLNGRQNISLEGHQDQNQHNKSVVNKENVIISAGETILGNQLQITNSKPTNMIQEQIINRCKDKIVPNILEKVKASYYYSIIFNETTDVFHNSKISLILRTINSVNIVDESFISFIDCYDCVYGRKVVNEDLDKDLHNNEPNSGHDLMEPKLTGELLGNIVVDKLKEFTFDLNNCIGIGTDKCSVMTSVMQCAVQQIQKSCINALHSTFSNRVTNLSIFKSSNVQLVRNNVGTVIEVLSFFNSSPKRNIVLKNSLKNKRSLTLLCETKWIECHDSIFEFQVNLKNIIICLESISEWNEQVSSSKAKCLLNAVCNCEFVVTLFALSNILCVTSAAGKLFQGVGFDLDEANNCIDNIITTIENKHTNSKIIFNNIFEECKIFMTELDIDIKLPRAIKQQIQRYNTPASFPEEYYRRVLFIPILENTIENLKVQFLNDKNKTIFILMQLIPINFIKTSSKARSILIETVIKQYSFLNFNIYSLKGELELWTTKWDDKMCKGLQVPTNAFDAIEECPHVMFPSLRKILFILCTLPVSVATTEFSFSTLPRTDLVKDNKPIFICKLCKQILKNRNENNVNNQLTEKNLIFRSTCRFCNRVFETKIGFKYHLKTIHSIINDVDLVDEQYNEENGIWFSYNSVVVSQSEPFTMTLRNLHLHH</sequence>
<dbReference type="PANTHER" id="PTHR46289">
    <property type="entry name" value="52 KDA REPRESSOR OF THE INHIBITOR OF THE PROTEIN KINASE-LIKE PROTEIN-RELATED"/>
    <property type="match status" value="1"/>
</dbReference>
<dbReference type="OrthoDB" id="6628121at2759"/>
<feature type="compositionally biased region" description="Polar residues" evidence="1">
    <location>
        <begin position="13"/>
        <end position="24"/>
    </location>
</feature>
<keyword evidence="4" id="KW-1185">Reference proteome</keyword>
<reference evidence="3 4" key="1">
    <citation type="submission" date="2019-08" db="EMBL/GenBank/DDBJ databases">
        <authorList>
            <person name="Alioto T."/>
            <person name="Alioto T."/>
            <person name="Gomez Garrido J."/>
        </authorList>
    </citation>
    <scope>NUCLEOTIDE SEQUENCE [LARGE SCALE GENOMIC DNA]</scope>
</reference>
<organism evidence="3 4">
    <name type="scientific">Cinara cedri</name>
    <dbReference type="NCBI Taxonomy" id="506608"/>
    <lineage>
        <taxon>Eukaryota</taxon>
        <taxon>Metazoa</taxon>
        <taxon>Ecdysozoa</taxon>
        <taxon>Arthropoda</taxon>
        <taxon>Hexapoda</taxon>
        <taxon>Insecta</taxon>
        <taxon>Pterygota</taxon>
        <taxon>Neoptera</taxon>
        <taxon>Paraneoptera</taxon>
        <taxon>Hemiptera</taxon>
        <taxon>Sternorrhyncha</taxon>
        <taxon>Aphidomorpha</taxon>
        <taxon>Aphidoidea</taxon>
        <taxon>Aphididae</taxon>
        <taxon>Lachninae</taxon>
        <taxon>Cinara</taxon>
    </lineage>
</organism>
<dbReference type="AlphaFoldDB" id="A0A5E4NER1"/>
<dbReference type="PANTHER" id="PTHR46289:SF14">
    <property type="entry name" value="DUF4371 DOMAIN-CONTAINING PROTEIN"/>
    <property type="match status" value="1"/>
</dbReference>
<protein>
    <submittedName>
        <fullName evidence="3">Ribonuclease H-like domain,Zinc finger C2H2-type</fullName>
    </submittedName>
</protein>
<dbReference type="PROSITE" id="PS00028">
    <property type="entry name" value="ZINC_FINGER_C2H2_1"/>
    <property type="match status" value="1"/>
</dbReference>
<evidence type="ECO:0000313" key="3">
    <source>
        <dbReference type="EMBL" id="VVC41659.1"/>
    </source>
</evidence>
<name>A0A5E4NER1_9HEMI</name>
<dbReference type="InterPro" id="IPR013087">
    <property type="entry name" value="Znf_C2H2_type"/>
</dbReference>
<dbReference type="Proteomes" id="UP000325440">
    <property type="component" value="Unassembled WGS sequence"/>
</dbReference>
<evidence type="ECO:0000256" key="1">
    <source>
        <dbReference type="SAM" id="MobiDB-lite"/>
    </source>
</evidence>
<evidence type="ECO:0000259" key="2">
    <source>
        <dbReference type="PROSITE" id="PS00028"/>
    </source>
</evidence>
<feature type="domain" description="C2H2-type" evidence="2">
    <location>
        <begin position="832"/>
        <end position="853"/>
    </location>
</feature>
<feature type="compositionally biased region" description="Basic residues" evidence="1">
    <location>
        <begin position="1"/>
        <end position="10"/>
    </location>
</feature>
<dbReference type="EMBL" id="CABPRJ010001923">
    <property type="protein sequence ID" value="VVC41659.1"/>
    <property type="molecule type" value="Genomic_DNA"/>
</dbReference>
<gene>
    <name evidence="3" type="ORF">CINCED_3A008444</name>
</gene>
<proteinExistence type="predicted"/>
<dbReference type="InterPro" id="IPR052958">
    <property type="entry name" value="IFN-induced_PKR_regulator"/>
</dbReference>
<dbReference type="InterPro" id="IPR012337">
    <property type="entry name" value="RNaseH-like_sf"/>
</dbReference>
<dbReference type="SUPFAM" id="SSF53098">
    <property type="entry name" value="Ribonuclease H-like"/>
    <property type="match status" value="1"/>
</dbReference>